<evidence type="ECO:0000313" key="1">
    <source>
        <dbReference type="EMBL" id="KAJ8573776.1"/>
    </source>
</evidence>
<dbReference type="Proteomes" id="UP001152561">
    <property type="component" value="Unassembled WGS sequence"/>
</dbReference>
<sequence length="218" mass="23708">MSLSTELNAAVVLLVTYDGKPKVNDVLNSIDNGASVTSSIGEVQAQIYIGEGAPLVISSSWKNHSGKALSLVFAQPVVFVTVVDFPEEKGKIIAAVAEEECIEFHDIMALGVFPMGVELFLQRLRMYAGILTLMIMNCKSKIVITCTAVRRGSKFIYLQESIEPTADIVYGMLTDLGGLTMLKLGRSIHYLDLKFTCASDKTIIESALLDMHGKGEKN</sequence>
<proteinExistence type="predicted"/>
<organism evidence="1 2">
    <name type="scientific">Anisodus acutangulus</name>
    <dbReference type="NCBI Taxonomy" id="402998"/>
    <lineage>
        <taxon>Eukaryota</taxon>
        <taxon>Viridiplantae</taxon>
        <taxon>Streptophyta</taxon>
        <taxon>Embryophyta</taxon>
        <taxon>Tracheophyta</taxon>
        <taxon>Spermatophyta</taxon>
        <taxon>Magnoliopsida</taxon>
        <taxon>eudicotyledons</taxon>
        <taxon>Gunneridae</taxon>
        <taxon>Pentapetalae</taxon>
        <taxon>asterids</taxon>
        <taxon>lamiids</taxon>
        <taxon>Solanales</taxon>
        <taxon>Solanaceae</taxon>
        <taxon>Solanoideae</taxon>
        <taxon>Hyoscyameae</taxon>
        <taxon>Anisodus</taxon>
    </lineage>
</organism>
<comment type="caution">
    <text evidence="1">The sequence shown here is derived from an EMBL/GenBank/DDBJ whole genome shotgun (WGS) entry which is preliminary data.</text>
</comment>
<keyword evidence="2" id="KW-1185">Reference proteome</keyword>
<gene>
    <name evidence="1" type="ORF">K7X08_010287</name>
</gene>
<accession>A0A9Q1N2F9</accession>
<dbReference type="EMBL" id="JAJAGQ010000001">
    <property type="protein sequence ID" value="KAJ8573776.1"/>
    <property type="molecule type" value="Genomic_DNA"/>
</dbReference>
<dbReference type="AlphaFoldDB" id="A0A9Q1N2F9"/>
<evidence type="ECO:0000313" key="2">
    <source>
        <dbReference type="Proteomes" id="UP001152561"/>
    </source>
</evidence>
<protein>
    <submittedName>
        <fullName evidence="1">Uncharacterized protein</fullName>
    </submittedName>
</protein>
<name>A0A9Q1N2F9_9SOLA</name>
<reference evidence="2" key="1">
    <citation type="journal article" date="2023" name="Proc. Natl. Acad. Sci. U.S.A.">
        <title>Genomic and structural basis for evolution of tropane alkaloid biosynthesis.</title>
        <authorList>
            <person name="Wanga Y.-J."/>
            <person name="Taina T."/>
            <person name="Yua J.-Y."/>
            <person name="Lia J."/>
            <person name="Xua B."/>
            <person name="Chenc J."/>
            <person name="D'Auriad J.C."/>
            <person name="Huanga J.-P."/>
            <person name="Huanga S.-X."/>
        </authorList>
    </citation>
    <scope>NUCLEOTIDE SEQUENCE [LARGE SCALE GENOMIC DNA]</scope>
    <source>
        <strain evidence="2">cv. KIB-2019</strain>
    </source>
</reference>